<organism evidence="1 2">
    <name type="scientific">Solimonas fluminis</name>
    <dbReference type="NCBI Taxonomy" id="2086571"/>
    <lineage>
        <taxon>Bacteria</taxon>
        <taxon>Pseudomonadati</taxon>
        <taxon>Pseudomonadota</taxon>
        <taxon>Gammaproteobacteria</taxon>
        <taxon>Nevskiales</taxon>
        <taxon>Nevskiaceae</taxon>
        <taxon>Solimonas</taxon>
    </lineage>
</organism>
<dbReference type="RefSeq" id="WP_104229271.1">
    <property type="nucleotide sequence ID" value="NZ_PSNW01000002.1"/>
</dbReference>
<keyword evidence="2" id="KW-1185">Reference proteome</keyword>
<dbReference type="OrthoDB" id="8965824at2"/>
<comment type="caution">
    <text evidence="1">The sequence shown here is derived from an EMBL/GenBank/DDBJ whole genome shotgun (WGS) entry which is preliminary data.</text>
</comment>
<evidence type="ECO:0000313" key="2">
    <source>
        <dbReference type="Proteomes" id="UP000238220"/>
    </source>
</evidence>
<gene>
    <name evidence="1" type="ORF">C3942_05050</name>
</gene>
<accession>A0A2S5TJA5</accession>
<protein>
    <submittedName>
        <fullName evidence="1">Uncharacterized protein</fullName>
    </submittedName>
</protein>
<dbReference type="EMBL" id="PSNW01000002">
    <property type="protein sequence ID" value="PPE75045.1"/>
    <property type="molecule type" value="Genomic_DNA"/>
</dbReference>
<name>A0A2S5TJA5_9GAMM</name>
<dbReference type="Proteomes" id="UP000238220">
    <property type="component" value="Unassembled WGS sequence"/>
</dbReference>
<reference evidence="1 2" key="1">
    <citation type="submission" date="2018-02" db="EMBL/GenBank/DDBJ databases">
        <title>Genome sequencing of Solimonas sp. HR-BB.</title>
        <authorList>
            <person name="Lee Y."/>
            <person name="Jeon C.O."/>
        </authorList>
    </citation>
    <scope>NUCLEOTIDE SEQUENCE [LARGE SCALE GENOMIC DNA]</scope>
    <source>
        <strain evidence="1 2">HR-BB</strain>
    </source>
</reference>
<sequence>MNPETIYVKTEKGREEIRSRAAGLSQALRILLIATDGEKPIAKLARLHPAGAGALELMAELQAFGFVEPLTAGMAKPTPVKRPTMAAPSTASAFGLPETQKYVMSLR</sequence>
<proteinExistence type="predicted"/>
<evidence type="ECO:0000313" key="1">
    <source>
        <dbReference type="EMBL" id="PPE75045.1"/>
    </source>
</evidence>
<dbReference type="AlphaFoldDB" id="A0A2S5TJA5"/>